<sequence>MQILKDEIRDNIYNAALKEFKEKGYEKASMRDIAKKAGVSVGNMYRYFKNKDDLFYAVIGPVYNELIKFISEQKALDAFDRETVNLNIDVQASELVGIYLKYKEELLILIDGSKGSKYECAKEEIVKLVQNVIINILKIKAENSNINTEPYFAYVLSKSVIEGVMLILKHYDNDEKVKDMVRQFVGFIFKNFDDRI</sequence>
<reference evidence="4 5" key="1">
    <citation type="submission" date="2013-12" db="EMBL/GenBank/DDBJ databases">
        <title>Draft genome sequence of Caloranaerobacter sp. H53214.</title>
        <authorList>
            <person name="Jiang L.J."/>
            <person name="Shao Z.Z."/>
            <person name="Long M.N."/>
        </authorList>
    </citation>
    <scope>NUCLEOTIDE SEQUENCE [LARGE SCALE GENOMIC DNA]</scope>
    <source>
        <strain evidence="4 5">H53214</strain>
    </source>
</reference>
<dbReference type="RefSeq" id="WP_035163378.1">
    <property type="nucleotide sequence ID" value="NZ_AZTB01000026.1"/>
</dbReference>
<dbReference type="PROSITE" id="PS50977">
    <property type="entry name" value="HTH_TETR_2"/>
    <property type="match status" value="1"/>
</dbReference>
<dbReference type="InterPro" id="IPR009057">
    <property type="entry name" value="Homeodomain-like_sf"/>
</dbReference>
<feature type="DNA-binding region" description="H-T-H motif" evidence="2">
    <location>
        <begin position="29"/>
        <end position="48"/>
    </location>
</feature>
<accession>A0A096BI27</accession>
<dbReference type="Gene3D" id="1.10.357.10">
    <property type="entry name" value="Tetracycline Repressor, domain 2"/>
    <property type="match status" value="1"/>
</dbReference>
<dbReference type="GO" id="GO:0003677">
    <property type="term" value="F:DNA binding"/>
    <property type="evidence" value="ECO:0007669"/>
    <property type="project" value="UniProtKB-UniRule"/>
</dbReference>
<protein>
    <recommendedName>
        <fullName evidence="3">HTH tetR-type domain-containing protein</fullName>
    </recommendedName>
</protein>
<evidence type="ECO:0000313" key="5">
    <source>
        <dbReference type="Proteomes" id="UP000029622"/>
    </source>
</evidence>
<dbReference type="InterPro" id="IPR001647">
    <property type="entry name" value="HTH_TetR"/>
</dbReference>
<comment type="caution">
    <text evidence="4">The sequence shown here is derived from an EMBL/GenBank/DDBJ whole genome shotgun (WGS) entry which is preliminary data.</text>
</comment>
<evidence type="ECO:0000313" key="4">
    <source>
        <dbReference type="EMBL" id="KGG80433.1"/>
    </source>
</evidence>
<dbReference type="Pfam" id="PF00440">
    <property type="entry name" value="TetR_N"/>
    <property type="match status" value="1"/>
</dbReference>
<dbReference type="Proteomes" id="UP000029622">
    <property type="component" value="Unassembled WGS sequence"/>
</dbReference>
<dbReference type="PRINTS" id="PR00455">
    <property type="entry name" value="HTHTETR"/>
</dbReference>
<evidence type="ECO:0000259" key="3">
    <source>
        <dbReference type="PROSITE" id="PS50977"/>
    </source>
</evidence>
<keyword evidence="1 2" id="KW-0238">DNA-binding</keyword>
<dbReference type="PANTHER" id="PTHR43479:SF11">
    <property type="entry name" value="ACREF_ENVCD OPERON REPRESSOR-RELATED"/>
    <property type="match status" value="1"/>
</dbReference>
<dbReference type="InterPro" id="IPR023772">
    <property type="entry name" value="DNA-bd_HTH_TetR-type_CS"/>
</dbReference>
<dbReference type="PANTHER" id="PTHR43479">
    <property type="entry name" value="ACREF/ENVCD OPERON REPRESSOR-RELATED"/>
    <property type="match status" value="1"/>
</dbReference>
<dbReference type="InterPro" id="IPR050624">
    <property type="entry name" value="HTH-type_Tx_Regulator"/>
</dbReference>
<dbReference type="EMBL" id="AZTB01000026">
    <property type="protein sequence ID" value="KGG80433.1"/>
    <property type="molecule type" value="Genomic_DNA"/>
</dbReference>
<proteinExistence type="predicted"/>
<dbReference type="SUPFAM" id="SSF46689">
    <property type="entry name" value="Homeodomain-like"/>
    <property type="match status" value="1"/>
</dbReference>
<evidence type="ECO:0000256" key="1">
    <source>
        <dbReference type="ARBA" id="ARBA00023125"/>
    </source>
</evidence>
<name>A0A096BI27_9FIRM</name>
<dbReference type="STRING" id="1156417.Y919_06350"/>
<dbReference type="PROSITE" id="PS01081">
    <property type="entry name" value="HTH_TETR_1"/>
    <property type="match status" value="1"/>
</dbReference>
<dbReference type="AlphaFoldDB" id="A0A096BI27"/>
<feature type="domain" description="HTH tetR-type" evidence="3">
    <location>
        <begin position="6"/>
        <end position="66"/>
    </location>
</feature>
<organism evidence="4 5">
    <name type="scientific">Caloranaerobacter azorensis H53214</name>
    <dbReference type="NCBI Taxonomy" id="1156417"/>
    <lineage>
        <taxon>Bacteria</taxon>
        <taxon>Bacillati</taxon>
        <taxon>Bacillota</taxon>
        <taxon>Tissierellia</taxon>
        <taxon>Tissierellales</taxon>
        <taxon>Thermohalobacteraceae</taxon>
        <taxon>Caloranaerobacter</taxon>
    </lineage>
</organism>
<evidence type="ECO:0000256" key="2">
    <source>
        <dbReference type="PROSITE-ProRule" id="PRU00335"/>
    </source>
</evidence>
<gene>
    <name evidence="4" type="ORF">Y919_06350</name>
</gene>